<dbReference type="InterPro" id="IPR002821">
    <property type="entry name" value="Hydantoinase_A"/>
</dbReference>
<dbReference type="GO" id="GO:0006749">
    <property type="term" value="P:glutathione metabolic process"/>
    <property type="evidence" value="ECO:0007669"/>
    <property type="project" value="TreeGrafter"/>
</dbReference>
<dbReference type="AlphaFoldDB" id="A0A1G5AAM2"/>
<accession>A0A1G5AAM2</accession>
<dbReference type="GO" id="GO:0017168">
    <property type="term" value="F:5-oxoprolinase (ATP-hydrolyzing) activity"/>
    <property type="evidence" value="ECO:0007669"/>
    <property type="project" value="TreeGrafter"/>
</dbReference>
<gene>
    <name evidence="3" type="ORF">SAMN03080606_00007</name>
</gene>
<dbReference type="Proteomes" id="UP000198636">
    <property type="component" value="Unassembled WGS sequence"/>
</dbReference>
<evidence type="ECO:0000313" key="4">
    <source>
        <dbReference type="Proteomes" id="UP000198636"/>
    </source>
</evidence>
<dbReference type="InterPro" id="IPR008040">
    <property type="entry name" value="Hydant_A_N"/>
</dbReference>
<dbReference type="SUPFAM" id="SSF53067">
    <property type="entry name" value="Actin-like ATPase domain"/>
    <property type="match status" value="1"/>
</dbReference>
<feature type="domain" description="Hydantoinase A/oxoprolinase" evidence="1">
    <location>
        <begin position="217"/>
        <end position="523"/>
    </location>
</feature>
<dbReference type="STRING" id="1120976.SAMN03080606_00007"/>
<proteinExistence type="predicted"/>
<dbReference type="GO" id="GO:0005829">
    <property type="term" value="C:cytosol"/>
    <property type="evidence" value="ECO:0007669"/>
    <property type="project" value="TreeGrafter"/>
</dbReference>
<dbReference type="PANTHER" id="PTHR11365">
    <property type="entry name" value="5-OXOPROLINASE RELATED"/>
    <property type="match status" value="1"/>
</dbReference>
<feature type="domain" description="Hydantoinase/oxoprolinase N-terminal" evidence="2">
    <location>
        <begin position="27"/>
        <end position="197"/>
    </location>
</feature>
<dbReference type="Pfam" id="PF05378">
    <property type="entry name" value="Hydant_A_N"/>
    <property type="match status" value="1"/>
</dbReference>
<evidence type="ECO:0000259" key="1">
    <source>
        <dbReference type="Pfam" id="PF01968"/>
    </source>
</evidence>
<evidence type="ECO:0000313" key="3">
    <source>
        <dbReference type="EMBL" id="SCX74901.1"/>
    </source>
</evidence>
<dbReference type="RefSeq" id="WP_207647853.1">
    <property type="nucleotide sequence ID" value="NZ_FMUS01000001.1"/>
</dbReference>
<reference evidence="3 4" key="1">
    <citation type="submission" date="2016-10" db="EMBL/GenBank/DDBJ databases">
        <authorList>
            <person name="de Groot N.N."/>
        </authorList>
    </citation>
    <scope>NUCLEOTIDE SEQUENCE [LARGE SCALE GENOMIC DNA]</scope>
    <source>
        <strain evidence="3 4">DSM 18978</strain>
    </source>
</reference>
<name>A0A1G5AAM2_9FIRM</name>
<dbReference type="InterPro" id="IPR045079">
    <property type="entry name" value="Oxoprolinase-like"/>
</dbReference>
<keyword evidence="4" id="KW-1185">Reference proteome</keyword>
<organism evidence="3 4">
    <name type="scientific">Alkaliphilus peptidifermentans DSM 18978</name>
    <dbReference type="NCBI Taxonomy" id="1120976"/>
    <lineage>
        <taxon>Bacteria</taxon>
        <taxon>Bacillati</taxon>
        <taxon>Bacillota</taxon>
        <taxon>Clostridia</taxon>
        <taxon>Peptostreptococcales</taxon>
        <taxon>Natronincolaceae</taxon>
        <taxon>Alkaliphilus</taxon>
    </lineage>
</organism>
<dbReference type="Pfam" id="PF01968">
    <property type="entry name" value="Hydantoinase_A"/>
    <property type="match status" value="1"/>
</dbReference>
<sequence length="738" mass="80564">MKIKFASLFSKVIITKGEIILGNRKIRIGIDVGGTFTHAVAVDHITFEVIAHAVTPTTHFSRYSVSEGIIKAFHDIMQQTKAVSQDVVFVSHSTTQATNALLEGDVAKVGIIGMGKGIEGVKAKSDTLISNLELSKGKMLHTAHCYFNTDAKRFDDNVIKDALSKMMLEGCNVIVASEAFGVDDSTNENKVLQLAAEQNLPATASHEISQLYGLKIRTRTAVINASILPKMTHTAELTEESIKKSGITSPLMIMRSDGGVMDIVQMKKRPILTMLSGPAAGIAAALMFAKVSDGIFLEVGGTSTDISAIKNGKAMIKSASVGGHKTYLKTLDSRTVGIGGGSMVRISHNEVADVGPRSAHIAGLGYIAFTKPEDLQEIHPVLVKPMPSDPDDYLVIENNKGERFAITLTDASMMAGMTTKGDYAYGNFENVKHVFEVLAQHYNTSPLRLSQDILDKAIQKVGKVVQELLEEYHLDMELVSLVGGGGGATCVVPWLSQKMNIKYFVAEKAEVISAIGAAMAMLRDCMERTVLNPTEQDIMSIRKQVTNNLIQMGANSETIEVQIEIDQQKNILRATAVGSIYMDNQNFDMQAADEQILYNNAALSMKAPADQVIQAAATSGLFVFAYMETQKKVFGLFRSKRWNLRVIDRFGVIKLQVNNGRYLSTACENISSAFNRFIDDVSVHNDVGMIIPEIFMLYGSRIVDFSTILDSVQLLSLIQIELQGLEDNEPIVLVARPR</sequence>
<dbReference type="PANTHER" id="PTHR11365:SF23">
    <property type="entry name" value="HYPOTHETICAL 5-OXOPROLINASE (EUROFUNG)-RELATED"/>
    <property type="match status" value="1"/>
</dbReference>
<dbReference type="EMBL" id="FMUS01000001">
    <property type="protein sequence ID" value="SCX74901.1"/>
    <property type="molecule type" value="Genomic_DNA"/>
</dbReference>
<evidence type="ECO:0000259" key="2">
    <source>
        <dbReference type="Pfam" id="PF05378"/>
    </source>
</evidence>
<dbReference type="InterPro" id="IPR043129">
    <property type="entry name" value="ATPase_NBD"/>
</dbReference>
<protein>
    <submittedName>
        <fullName evidence="3">N-methylhydantoinase A/oxoprolinase/acetone carboxylase, beta subunit</fullName>
    </submittedName>
</protein>